<reference evidence="1 2" key="2">
    <citation type="journal article" date="2010" name="Nucleic Acids Res.">
        <title>BeetleBase in 2010: revisions to provide comprehensive genomic information for Tribolium castaneum.</title>
        <authorList>
            <person name="Kim H.S."/>
            <person name="Murphy T."/>
            <person name="Xia J."/>
            <person name="Caragea D."/>
            <person name="Park Y."/>
            <person name="Beeman R.W."/>
            <person name="Lorenzen M.D."/>
            <person name="Butcher S."/>
            <person name="Manak J.R."/>
            <person name="Brown S.J."/>
        </authorList>
    </citation>
    <scope>GENOME REANNOTATION</scope>
    <source>
        <strain evidence="1 2">Georgia GA2</strain>
    </source>
</reference>
<evidence type="ECO:0000313" key="2">
    <source>
        <dbReference type="Proteomes" id="UP000007266"/>
    </source>
</evidence>
<gene>
    <name evidence="1" type="primary">AUGUSTUS-3.0.2_34321</name>
    <name evidence="1" type="ORF">TcasGA2_TC034321</name>
</gene>
<organism evidence="1 2">
    <name type="scientific">Tribolium castaneum</name>
    <name type="common">Red flour beetle</name>
    <dbReference type="NCBI Taxonomy" id="7070"/>
    <lineage>
        <taxon>Eukaryota</taxon>
        <taxon>Metazoa</taxon>
        <taxon>Ecdysozoa</taxon>
        <taxon>Arthropoda</taxon>
        <taxon>Hexapoda</taxon>
        <taxon>Insecta</taxon>
        <taxon>Pterygota</taxon>
        <taxon>Neoptera</taxon>
        <taxon>Endopterygota</taxon>
        <taxon>Coleoptera</taxon>
        <taxon>Polyphaga</taxon>
        <taxon>Cucujiformia</taxon>
        <taxon>Tenebrionidae</taxon>
        <taxon>Tenebrionidae incertae sedis</taxon>
        <taxon>Tribolium</taxon>
    </lineage>
</organism>
<proteinExistence type="predicted"/>
<name>A0A139WC57_TRICA</name>
<reference evidence="1 2" key="1">
    <citation type="journal article" date="2008" name="Nature">
        <title>The genome of the model beetle and pest Tribolium castaneum.</title>
        <authorList>
            <consortium name="Tribolium Genome Sequencing Consortium"/>
            <person name="Richards S."/>
            <person name="Gibbs R.A."/>
            <person name="Weinstock G.M."/>
            <person name="Brown S.J."/>
            <person name="Denell R."/>
            <person name="Beeman R.W."/>
            <person name="Gibbs R."/>
            <person name="Beeman R.W."/>
            <person name="Brown S.J."/>
            <person name="Bucher G."/>
            <person name="Friedrich M."/>
            <person name="Grimmelikhuijzen C.J."/>
            <person name="Klingler M."/>
            <person name="Lorenzen M."/>
            <person name="Richards S."/>
            <person name="Roth S."/>
            <person name="Schroder R."/>
            <person name="Tautz D."/>
            <person name="Zdobnov E.M."/>
            <person name="Muzny D."/>
            <person name="Gibbs R.A."/>
            <person name="Weinstock G.M."/>
            <person name="Attaway T."/>
            <person name="Bell S."/>
            <person name="Buhay C.J."/>
            <person name="Chandrabose M.N."/>
            <person name="Chavez D."/>
            <person name="Clerk-Blankenburg K.P."/>
            <person name="Cree A."/>
            <person name="Dao M."/>
            <person name="Davis C."/>
            <person name="Chacko J."/>
            <person name="Dinh H."/>
            <person name="Dugan-Rocha S."/>
            <person name="Fowler G."/>
            <person name="Garner T.T."/>
            <person name="Garnes J."/>
            <person name="Gnirke A."/>
            <person name="Hawes A."/>
            <person name="Hernandez J."/>
            <person name="Hines S."/>
            <person name="Holder M."/>
            <person name="Hume J."/>
            <person name="Jhangiani S.N."/>
            <person name="Joshi V."/>
            <person name="Khan Z.M."/>
            <person name="Jackson L."/>
            <person name="Kovar C."/>
            <person name="Kowis A."/>
            <person name="Lee S."/>
            <person name="Lewis L.R."/>
            <person name="Margolis J."/>
            <person name="Morgan M."/>
            <person name="Nazareth L.V."/>
            <person name="Nguyen N."/>
            <person name="Okwuonu G."/>
            <person name="Parker D."/>
            <person name="Richards S."/>
            <person name="Ruiz S.J."/>
            <person name="Santibanez J."/>
            <person name="Savard J."/>
            <person name="Scherer S.E."/>
            <person name="Schneider B."/>
            <person name="Sodergren E."/>
            <person name="Tautz D."/>
            <person name="Vattahil S."/>
            <person name="Villasana D."/>
            <person name="White C.S."/>
            <person name="Wright R."/>
            <person name="Park Y."/>
            <person name="Beeman R.W."/>
            <person name="Lord J."/>
            <person name="Oppert B."/>
            <person name="Lorenzen M."/>
            <person name="Brown S."/>
            <person name="Wang L."/>
            <person name="Savard J."/>
            <person name="Tautz D."/>
            <person name="Richards S."/>
            <person name="Weinstock G."/>
            <person name="Gibbs R.A."/>
            <person name="Liu Y."/>
            <person name="Worley K."/>
            <person name="Weinstock G."/>
            <person name="Elsik C.G."/>
            <person name="Reese J.T."/>
            <person name="Elhaik E."/>
            <person name="Landan G."/>
            <person name="Graur D."/>
            <person name="Arensburger P."/>
            <person name="Atkinson P."/>
            <person name="Beeman R.W."/>
            <person name="Beidler J."/>
            <person name="Brown S.J."/>
            <person name="Demuth J.P."/>
            <person name="Drury D.W."/>
            <person name="Du Y.Z."/>
            <person name="Fujiwara H."/>
            <person name="Lorenzen M."/>
            <person name="Maselli V."/>
            <person name="Osanai M."/>
            <person name="Park Y."/>
            <person name="Robertson H.M."/>
            <person name="Tu Z."/>
            <person name="Wang J.J."/>
            <person name="Wang S."/>
            <person name="Richards S."/>
            <person name="Song H."/>
            <person name="Zhang L."/>
            <person name="Sodergren E."/>
            <person name="Werner D."/>
            <person name="Stanke M."/>
            <person name="Morgenstern B."/>
            <person name="Solovyev V."/>
            <person name="Kosarev P."/>
            <person name="Brown G."/>
            <person name="Chen H.C."/>
            <person name="Ermolaeva O."/>
            <person name="Hlavina W."/>
            <person name="Kapustin Y."/>
            <person name="Kiryutin B."/>
            <person name="Kitts P."/>
            <person name="Maglott D."/>
            <person name="Pruitt K."/>
            <person name="Sapojnikov V."/>
            <person name="Souvorov A."/>
            <person name="Mackey A.J."/>
            <person name="Waterhouse R.M."/>
            <person name="Wyder S."/>
            <person name="Zdobnov E.M."/>
            <person name="Zdobnov E.M."/>
            <person name="Wyder S."/>
            <person name="Kriventseva E.V."/>
            <person name="Kadowaki T."/>
            <person name="Bork P."/>
            <person name="Aranda M."/>
            <person name="Bao R."/>
            <person name="Beermann A."/>
            <person name="Berns N."/>
            <person name="Bolognesi R."/>
            <person name="Bonneton F."/>
            <person name="Bopp D."/>
            <person name="Brown S.J."/>
            <person name="Bucher G."/>
            <person name="Butts T."/>
            <person name="Chaumot A."/>
            <person name="Denell R.E."/>
            <person name="Ferrier D.E."/>
            <person name="Friedrich M."/>
            <person name="Gordon C.M."/>
            <person name="Jindra M."/>
            <person name="Klingler M."/>
            <person name="Lan Q."/>
            <person name="Lattorff H.M."/>
            <person name="Laudet V."/>
            <person name="von Levetsow C."/>
            <person name="Liu Z."/>
            <person name="Lutz R."/>
            <person name="Lynch J.A."/>
            <person name="da Fonseca R.N."/>
            <person name="Posnien N."/>
            <person name="Reuter R."/>
            <person name="Roth S."/>
            <person name="Savard J."/>
            <person name="Schinko J.B."/>
            <person name="Schmitt C."/>
            <person name="Schoppmeier M."/>
            <person name="Schroder R."/>
            <person name="Shippy T.D."/>
            <person name="Simonnet F."/>
            <person name="Marques-Souza H."/>
            <person name="Tautz D."/>
            <person name="Tomoyasu Y."/>
            <person name="Trauner J."/>
            <person name="Van der Zee M."/>
            <person name="Vervoort M."/>
            <person name="Wittkopp N."/>
            <person name="Wimmer E.A."/>
            <person name="Yang X."/>
            <person name="Jones A.K."/>
            <person name="Sattelle D.B."/>
            <person name="Ebert P.R."/>
            <person name="Nelson D."/>
            <person name="Scott J.G."/>
            <person name="Beeman R.W."/>
            <person name="Muthukrishnan S."/>
            <person name="Kramer K.J."/>
            <person name="Arakane Y."/>
            <person name="Beeman R.W."/>
            <person name="Zhu Q."/>
            <person name="Hogenkamp D."/>
            <person name="Dixit R."/>
            <person name="Oppert B."/>
            <person name="Jiang H."/>
            <person name="Zou Z."/>
            <person name="Marshall J."/>
            <person name="Elpidina E."/>
            <person name="Vinokurov K."/>
            <person name="Oppert C."/>
            <person name="Zou Z."/>
            <person name="Evans J."/>
            <person name="Lu Z."/>
            <person name="Zhao P."/>
            <person name="Sumathipala N."/>
            <person name="Altincicek B."/>
            <person name="Vilcinskas A."/>
            <person name="Williams M."/>
            <person name="Hultmark D."/>
            <person name="Hetru C."/>
            <person name="Jiang H."/>
            <person name="Grimmelikhuijzen C.J."/>
            <person name="Hauser F."/>
            <person name="Cazzamali G."/>
            <person name="Williamson M."/>
            <person name="Park Y."/>
            <person name="Li B."/>
            <person name="Tanaka Y."/>
            <person name="Predel R."/>
            <person name="Neupert S."/>
            <person name="Schachtner J."/>
            <person name="Verleyen P."/>
            <person name="Raible F."/>
            <person name="Bork P."/>
            <person name="Friedrich M."/>
            <person name="Walden K.K."/>
            <person name="Robertson H.M."/>
            <person name="Angeli S."/>
            <person name="Foret S."/>
            <person name="Bucher G."/>
            <person name="Schuetz S."/>
            <person name="Maleszka R."/>
            <person name="Wimmer E.A."/>
            <person name="Beeman R.W."/>
            <person name="Lorenzen M."/>
            <person name="Tomoyasu Y."/>
            <person name="Miller S.C."/>
            <person name="Grossmann D."/>
            <person name="Bucher G."/>
        </authorList>
    </citation>
    <scope>NUCLEOTIDE SEQUENCE [LARGE SCALE GENOMIC DNA]</scope>
    <source>
        <strain evidence="1 2">Georgia GA2</strain>
    </source>
</reference>
<dbReference type="AlphaFoldDB" id="A0A139WC57"/>
<dbReference type="EMBL" id="KQ971371">
    <property type="protein sequence ID" value="KYB25558.1"/>
    <property type="molecule type" value="Genomic_DNA"/>
</dbReference>
<keyword evidence="2" id="KW-1185">Reference proteome</keyword>
<dbReference type="Proteomes" id="UP000007266">
    <property type="component" value="Linkage group 9"/>
</dbReference>
<protein>
    <submittedName>
        <fullName evidence="1">Uncharacterized protein</fullName>
    </submittedName>
</protein>
<evidence type="ECO:0000313" key="1">
    <source>
        <dbReference type="EMBL" id="KYB25558.1"/>
    </source>
</evidence>
<accession>A0A139WC57</accession>
<dbReference type="InParanoid" id="A0A139WC57"/>
<sequence>MCVSVVVLFRPEQALIVILPLIDGSKDTNIQVFKSRKT</sequence>